<dbReference type="PANTHER" id="PTHR43677">
    <property type="entry name" value="SHORT-CHAIN DEHYDROGENASE/REDUCTASE"/>
    <property type="match status" value="1"/>
</dbReference>
<organism evidence="2 3">
    <name type="scientific">Viridothelium virens</name>
    <name type="common">Speckled blister lichen</name>
    <name type="synonym">Trypethelium virens</name>
    <dbReference type="NCBI Taxonomy" id="1048519"/>
    <lineage>
        <taxon>Eukaryota</taxon>
        <taxon>Fungi</taxon>
        <taxon>Dikarya</taxon>
        <taxon>Ascomycota</taxon>
        <taxon>Pezizomycotina</taxon>
        <taxon>Dothideomycetes</taxon>
        <taxon>Dothideomycetes incertae sedis</taxon>
        <taxon>Trypetheliales</taxon>
        <taxon>Trypetheliaceae</taxon>
        <taxon>Viridothelium</taxon>
    </lineage>
</organism>
<name>A0A6A6H0X3_VIRVR</name>
<dbReference type="InterPro" id="IPR011032">
    <property type="entry name" value="GroES-like_sf"/>
</dbReference>
<dbReference type="SUPFAM" id="SSF50129">
    <property type="entry name" value="GroES-like"/>
    <property type="match status" value="1"/>
</dbReference>
<dbReference type="InterPro" id="IPR036291">
    <property type="entry name" value="NAD(P)-bd_dom_sf"/>
</dbReference>
<dbReference type="Pfam" id="PF00107">
    <property type="entry name" value="ADH_zinc_N"/>
    <property type="match status" value="1"/>
</dbReference>
<dbReference type="SUPFAM" id="SSF51735">
    <property type="entry name" value="NAD(P)-binding Rossmann-fold domains"/>
    <property type="match status" value="1"/>
</dbReference>
<dbReference type="InterPro" id="IPR013149">
    <property type="entry name" value="ADH-like_C"/>
</dbReference>
<dbReference type="EMBL" id="ML991824">
    <property type="protein sequence ID" value="KAF2231675.1"/>
    <property type="molecule type" value="Genomic_DNA"/>
</dbReference>
<reference evidence="2" key="1">
    <citation type="journal article" date="2020" name="Stud. Mycol.">
        <title>101 Dothideomycetes genomes: a test case for predicting lifestyles and emergence of pathogens.</title>
        <authorList>
            <person name="Haridas S."/>
            <person name="Albert R."/>
            <person name="Binder M."/>
            <person name="Bloem J."/>
            <person name="Labutti K."/>
            <person name="Salamov A."/>
            <person name="Andreopoulos B."/>
            <person name="Baker S."/>
            <person name="Barry K."/>
            <person name="Bills G."/>
            <person name="Bluhm B."/>
            <person name="Cannon C."/>
            <person name="Castanera R."/>
            <person name="Culley D."/>
            <person name="Daum C."/>
            <person name="Ezra D."/>
            <person name="Gonzalez J."/>
            <person name="Henrissat B."/>
            <person name="Kuo A."/>
            <person name="Liang C."/>
            <person name="Lipzen A."/>
            <person name="Lutzoni F."/>
            <person name="Magnuson J."/>
            <person name="Mondo S."/>
            <person name="Nolan M."/>
            <person name="Ohm R."/>
            <person name="Pangilinan J."/>
            <person name="Park H.-J."/>
            <person name="Ramirez L."/>
            <person name="Alfaro M."/>
            <person name="Sun H."/>
            <person name="Tritt A."/>
            <person name="Yoshinaga Y."/>
            <person name="Zwiers L.-H."/>
            <person name="Turgeon B."/>
            <person name="Goodwin S."/>
            <person name="Spatafora J."/>
            <person name="Crous P."/>
            <person name="Grigoriev I."/>
        </authorList>
    </citation>
    <scope>NUCLEOTIDE SEQUENCE</scope>
    <source>
        <strain evidence="2">Tuck. ex Michener</strain>
    </source>
</reference>
<feature type="domain" description="Alcohol dehydrogenase-like C-terminal" evidence="1">
    <location>
        <begin position="164"/>
        <end position="268"/>
    </location>
</feature>
<dbReference type="PANTHER" id="PTHR43677:SF11">
    <property type="entry name" value="ZINC-CONTAINING ALCOHOL DEHYDROGENASE"/>
    <property type="match status" value="1"/>
</dbReference>
<keyword evidence="3" id="KW-1185">Reference proteome</keyword>
<gene>
    <name evidence="2" type="ORF">EV356DRAFT_535349</name>
</gene>
<dbReference type="GO" id="GO:0016491">
    <property type="term" value="F:oxidoreductase activity"/>
    <property type="evidence" value="ECO:0007669"/>
    <property type="project" value="TreeGrafter"/>
</dbReference>
<evidence type="ECO:0000313" key="3">
    <source>
        <dbReference type="Proteomes" id="UP000800092"/>
    </source>
</evidence>
<dbReference type="OrthoDB" id="809632at2759"/>
<evidence type="ECO:0000313" key="2">
    <source>
        <dbReference type="EMBL" id="KAF2231675.1"/>
    </source>
</evidence>
<evidence type="ECO:0000259" key="1">
    <source>
        <dbReference type="Pfam" id="PF00107"/>
    </source>
</evidence>
<dbReference type="Proteomes" id="UP000800092">
    <property type="component" value="Unassembled WGS sequence"/>
</dbReference>
<dbReference type="InterPro" id="IPR051397">
    <property type="entry name" value="Zn-ADH-like_protein"/>
</dbReference>
<protein>
    <submittedName>
        <fullName evidence="2">GroES-like protein</fullName>
    </submittedName>
</protein>
<sequence>MEIHAAVVTTFGSPPTYQPFTLPPPGPSQHRIRVLATALHTLVRARAAGKHYSSPPLPQIPGVDGVGLIESSSATTTSSLLPGQLVYFNALANPTGSFATHINVAAADTFPLPASTSPATLAAVVNGGMSSWMALTSRAGISASDQGISKPFSACVLGATGTSGRIAVQMCKALGASTVVAVGRNAGALEATRELGADVLVRLPGVGEKEKEKEKLEEVGWEAAAEMDVVLDYLWGETSAVAMRRVLGARRDKTRRLVWVGVGSITGAVAGVDQSLLRKSNTMICGCGPGSYSMDELRQQLPRLLEVLVQKGVRSEVEVRKLTDVEKVWAETGTKRLVFEP</sequence>
<proteinExistence type="predicted"/>
<dbReference type="Gene3D" id="3.40.50.720">
    <property type="entry name" value="NAD(P)-binding Rossmann-like Domain"/>
    <property type="match status" value="1"/>
</dbReference>
<accession>A0A6A6H0X3</accession>
<dbReference type="AlphaFoldDB" id="A0A6A6H0X3"/>
<dbReference type="Gene3D" id="3.90.180.10">
    <property type="entry name" value="Medium-chain alcohol dehydrogenases, catalytic domain"/>
    <property type="match status" value="1"/>
</dbReference>